<proteinExistence type="inferred from homology"/>
<dbReference type="CDD" id="cd04300">
    <property type="entry name" value="GT35_Glycogen_Phosphorylase"/>
    <property type="match status" value="1"/>
</dbReference>
<organism evidence="11 12">
    <name type="scientific">bacterium (Candidatus Blackallbacteria) CG17_big_fil_post_rev_8_21_14_2_50_48_46</name>
    <dbReference type="NCBI Taxonomy" id="2014261"/>
    <lineage>
        <taxon>Bacteria</taxon>
        <taxon>Candidatus Blackallbacteria</taxon>
    </lineage>
</organism>
<evidence type="ECO:0000256" key="6">
    <source>
        <dbReference type="ARBA" id="ARBA00022898"/>
    </source>
</evidence>
<dbReference type="GO" id="GO:0005980">
    <property type="term" value="P:glycogen catabolic process"/>
    <property type="evidence" value="ECO:0007669"/>
    <property type="project" value="TreeGrafter"/>
</dbReference>
<dbReference type="InterPro" id="IPR035090">
    <property type="entry name" value="Pyridoxal_P_attach_site"/>
</dbReference>
<evidence type="ECO:0000256" key="4">
    <source>
        <dbReference type="ARBA" id="ARBA00022676"/>
    </source>
</evidence>
<evidence type="ECO:0000313" key="12">
    <source>
        <dbReference type="Proteomes" id="UP000231019"/>
    </source>
</evidence>
<sequence>MPHRLPNPRTGMEIQSIETDIREHLRYTLAEDKYSSTQWDNYQSLVLAVLDRVHDRWLDTQDNFYQKKSKQVYYLSMEYLVGRLLDNCLINLGIQNETRQALKHLGLDFDQIRSAEWDAGLGNGGLGRLAACFLDSMATQGIAGMGYGIRFDYGMFFQKIHNGYQIESPDQWLRYGNPWDIVRPEVQFKINFYGNTSFHEDSEGEVFVKWENTEKVLAVAYDTPIPGYRNDKAITLRLWKAEAINSLDLTHFNQGEYINAMRDKTLNENISRVLYPNDKEFVGQELRLKQEYFMVAAALQDIFRRFKKMHTDLRKFPDAVAIQCNDTHPNLAIVELMRILIDIERLPWDLAWEITTRTISYTNHTLLPEALEKWPVSLMRLLLPRHLELLYEINRRFLSQITLSSGDDLSSKQHLSIITQGEAPMVQMGHLGVVAAHRVNGVSAVHSDLMTKTIFRDFAELWPEKFINVTNGVTPRRWIKQSNPLLSDLITDKVGLGWVKQLDEIKQLEKYADDAGFQKEIWDIKQKNKATLAAYLKNRHGFELNPHAIFDVQIKRIHEYKRQLLAALHTIVLYNRIKADPEACIHPRTLIFAGKAAPGYAMAKLHIKLINSIGEKINHDPDMQGKLQCFFIPNYNVSLAEHLFPASDLSEQISTAGFEASGTGNMKFALNGALTIGTLDGATIEMMDFIGRENMFIFGLSVDEVRDLRISGYQPELYVKANPELELALNQLREGVFSPEDPALFEPILGALLERGDYFMVLADFEAYAQAQETVAQLYRDKNEWSRRAILNIARMGYFSSDRTILEYASKVWDVKPVT</sequence>
<dbReference type="Gene3D" id="3.40.50.2000">
    <property type="entry name" value="Glycogen Phosphorylase B"/>
    <property type="match status" value="2"/>
</dbReference>
<dbReference type="Pfam" id="PF00343">
    <property type="entry name" value="Phosphorylase"/>
    <property type="match status" value="1"/>
</dbReference>
<evidence type="ECO:0000256" key="9">
    <source>
        <dbReference type="PIRSR" id="PIRSR000460-1"/>
    </source>
</evidence>
<evidence type="ECO:0000256" key="10">
    <source>
        <dbReference type="RuleBase" id="RU000587"/>
    </source>
</evidence>
<dbReference type="NCBIfam" id="TIGR02093">
    <property type="entry name" value="P_ylase"/>
    <property type="match status" value="1"/>
</dbReference>
<evidence type="ECO:0000256" key="3">
    <source>
        <dbReference type="ARBA" id="ARBA00006047"/>
    </source>
</evidence>
<dbReference type="GO" id="GO:0008184">
    <property type="term" value="F:glycogen phosphorylase activity"/>
    <property type="evidence" value="ECO:0007669"/>
    <property type="project" value="InterPro"/>
</dbReference>
<comment type="catalytic activity">
    <reaction evidence="1 10">
        <text>[(1-&gt;4)-alpha-D-glucosyl](n) + phosphate = [(1-&gt;4)-alpha-D-glucosyl](n-1) + alpha-D-glucose 1-phosphate</text>
        <dbReference type="Rhea" id="RHEA:41732"/>
        <dbReference type="Rhea" id="RHEA-COMP:9584"/>
        <dbReference type="Rhea" id="RHEA-COMP:9586"/>
        <dbReference type="ChEBI" id="CHEBI:15444"/>
        <dbReference type="ChEBI" id="CHEBI:43474"/>
        <dbReference type="ChEBI" id="CHEBI:58601"/>
        <dbReference type="EC" id="2.4.1.1"/>
    </reaction>
</comment>
<comment type="function">
    <text evidence="10">Allosteric enzyme that catalyzes the rate-limiting step in glycogen catabolism, the phosphorolytic cleavage of glycogen to produce glucose-1-phosphate, and plays a central role in maintaining cellular and organismal glucose homeostasis.</text>
</comment>
<comment type="caution">
    <text evidence="11">The sequence shown here is derived from an EMBL/GenBank/DDBJ whole genome shotgun (WGS) entry which is preliminary data.</text>
</comment>
<dbReference type="AlphaFoldDB" id="A0A2M7G3U8"/>
<dbReference type="PROSITE" id="PS00102">
    <property type="entry name" value="PHOSPHORYLASE"/>
    <property type="match status" value="1"/>
</dbReference>
<reference evidence="11 12" key="1">
    <citation type="submission" date="2017-09" db="EMBL/GenBank/DDBJ databases">
        <title>Depth-based differentiation of microbial function through sediment-hosted aquifers and enrichment of novel symbionts in the deep terrestrial subsurface.</title>
        <authorList>
            <person name="Probst A.J."/>
            <person name="Ladd B."/>
            <person name="Jarett J.K."/>
            <person name="Geller-Mcgrath D.E."/>
            <person name="Sieber C.M."/>
            <person name="Emerson J.B."/>
            <person name="Anantharaman K."/>
            <person name="Thomas B.C."/>
            <person name="Malmstrom R."/>
            <person name="Stieglmeier M."/>
            <person name="Klingl A."/>
            <person name="Woyke T."/>
            <person name="Ryan C.M."/>
            <person name="Banfield J.F."/>
        </authorList>
    </citation>
    <scope>NUCLEOTIDE SEQUENCE [LARGE SCALE GENOMIC DNA]</scope>
    <source>
        <strain evidence="11">CG17_big_fil_post_rev_8_21_14_2_50_48_46</strain>
    </source>
</reference>
<comment type="similarity">
    <text evidence="3 10">Belongs to the glycogen phosphorylase family.</text>
</comment>
<evidence type="ECO:0000313" key="11">
    <source>
        <dbReference type="EMBL" id="PIW16533.1"/>
    </source>
</evidence>
<name>A0A2M7G3U8_9BACT</name>
<gene>
    <name evidence="11" type="ORF">COW36_12260</name>
</gene>
<evidence type="ECO:0000256" key="8">
    <source>
        <dbReference type="ARBA" id="ARBA00025174"/>
    </source>
</evidence>
<dbReference type="InterPro" id="IPR011833">
    <property type="entry name" value="Glycg_phsphrylas"/>
</dbReference>
<dbReference type="SUPFAM" id="SSF53756">
    <property type="entry name" value="UDP-Glycosyltransferase/glycogen phosphorylase"/>
    <property type="match status" value="1"/>
</dbReference>
<evidence type="ECO:0000256" key="7">
    <source>
        <dbReference type="ARBA" id="ARBA00023277"/>
    </source>
</evidence>
<comment type="function">
    <text evidence="8">Phosphorylase is an important allosteric enzyme in carbohydrate metabolism. Enzymes from different sources differ in their regulatory mechanisms and in their natural substrates. However, all known phosphorylases share catalytic and structural properties.</text>
</comment>
<dbReference type="InterPro" id="IPR000811">
    <property type="entry name" value="Glyco_trans_35"/>
</dbReference>
<comment type="cofactor">
    <cofactor evidence="2 10">
        <name>pyridoxal 5'-phosphate</name>
        <dbReference type="ChEBI" id="CHEBI:597326"/>
    </cofactor>
</comment>
<dbReference type="PANTHER" id="PTHR11468:SF3">
    <property type="entry name" value="GLYCOGEN PHOSPHORYLASE, LIVER FORM"/>
    <property type="match status" value="1"/>
</dbReference>
<dbReference type="FunFam" id="3.40.50.2000:FF:000002">
    <property type="entry name" value="Alpha-1,4 glucan phosphorylase"/>
    <property type="match status" value="1"/>
</dbReference>
<evidence type="ECO:0000256" key="2">
    <source>
        <dbReference type="ARBA" id="ARBA00001933"/>
    </source>
</evidence>
<keyword evidence="5 10" id="KW-0808">Transferase</keyword>
<dbReference type="EC" id="2.4.1.1" evidence="10"/>
<keyword evidence="6 9" id="KW-0663">Pyridoxal phosphate</keyword>
<keyword evidence="4 10" id="KW-0328">Glycosyltransferase</keyword>
<feature type="modified residue" description="N6-(pyridoxal phosphate)lysine" evidence="9">
    <location>
        <position position="667"/>
    </location>
</feature>
<accession>A0A2M7G3U8</accession>
<evidence type="ECO:0000256" key="1">
    <source>
        <dbReference type="ARBA" id="ARBA00001275"/>
    </source>
</evidence>
<evidence type="ECO:0000256" key="5">
    <source>
        <dbReference type="ARBA" id="ARBA00022679"/>
    </source>
</evidence>
<keyword evidence="7 10" id="KW-0119">Carbohydrate metabolism</keyword>
<dbReference type="PANTHER" id="PTHR11468">
    <property type="entry name" value="GLYCOGEN PHOSPHORYLASE"/>
    <property type="match status" value="1"/>
</dbReference>
<dbReference type="EMBL" id="PFFQ01000037">
    <property type="protein sequence ID" value="PIW16533.1"/>
    <property type="molecule type" value="Genomic_DNA"/>
</dbReference>
<dbReference type="GO" id="GO:0030170">
    <property type="term" value="F:pyridoxal phosphate binding"/>
    <property type="evidence" value="ECO:0007669"/>
    <property type="project" value="InterPro"/>
</dbReference>
<protein>
    <recommendedName>
        <fullName evidence="10">Alpha-1,4 glucan phosphorylase</fullName>
        <ecNumber evidence="10">2.4.1.1</ecNumber>
    </recommendedName>
</protein>
<dbReference type="PIRSF" id="PIRSF000460">
    <property type="entry name" value="Pprylas_GlgP"/>
    <property type="match status" value="1"/>
</dbReference>
<dbReference type="GO" id="GO:0005737">
    <property type="term" value="C:cytoplasm"/>
    <property type="evidence" value="ECO:0007669"/>
    <property type="project" value="TreeGrafter"/>
</dbReference>
<dbReference type="Proteomes" id="UP000231019">
    <property type="component" value="Unassembled WGS sequence"/>
</dbReference>